<accession>V4ANT9</accession>
<protein>
    <recommendedName>
        <fullName evidence="2">BHLH domain-containing protein</fullName>
    </recommendedName>
</protein>
<dbReference type="SUPFAM" id="SSF47459">
    <property type="entry name" value="HLH, helix-loop-helix DNA-binding domain"/>
    <property type="match status" value="1"/>
</dbReference>
<organism evidence="3 4">
    <name type="scientific">Lottia gigantea</name>
    <name type="common">Giant owl limpet</name>
    <dbReference type="NCBI Taxonomy" id="225164"/>
    <lineage>
        <taxon>Eukaryota</taxon>
        <taxon>Metazoa</taxon>
        <taxon>Spiralia</taxon>
        <taxon>Lophotrochozoa</taxon>
        <taxon>Mollusca</taxon>
        <taxon>Gastropoda</taxon>
        <taxon>Patellogastropoda</taxon>
        <taxon>Lottioidea</taxon>
        <taxon>Lottiidae</taxon>
        <taxon>Lottia</taxon>
    </lineage>
</organism>
<dbReference type="CTD" id="20238171"/>
<feature type="domain" description="BHLH" evidence="2">
    <location>
        <begin position="60"/>
        <end position="113"/>
    </location>
</feature>
<feature type="compositionally biased region" description="Polar residues" evidence="1">
    <location>
        <begin position="1"/>
        <end position="10"/>
    </location>
</feature>
<dbReference type="InterPro" id="IPR036638">
    <property type="entry name" value="HLH_DNA-bd_sf"/>
</dbReference>
<dbReference type="RefSeq" id="XP_009052799.1">
    <property type="nucleotide sequence ID" value="XM_009054551.1"/>
</dbReference>
<dbReference type="InterPro" id="IPR050359">
    <property type="entry name" value="bHLH_transcription_factors"/>
</dbReference>
<proteinExistence type="predicted"/>
<evidence type="ECO:0000313" key="4">
    <source>
        <dbReference type="Proteomes" id="UP000030746"/>
    </source>
</evidence>
<gene>
    <name evidence="3" type="ORF">LOTGIDRAFT_159845</name>
</gene>
<dbReference type="GO" id="GO:0045944">
    <property type="term" value="P:positive regulation of transcription by RNA polymerase II"/>
    <property type="evidence" value="ECO:0007669"/>
    <property type="project" value="TreeGrafter"/>
</dbReference>
<keyword evidence="4" id="KW-1185">Reference proteome</keyword>
<dbReference type="AlphaFoldDB" id="V4ANT9"/>
<evidence type="ECO:0000313" key="3">
    <source>
        <dbReference type="EMBL" id="ESO96435.1"/>
    </source>
</evidence>
<evidence type="ECO:0000259" key="2">
    <source>
        <dbReference type="PROSITE" id="PS50888"/>
    </source>
</evidence>
<feature type="compositionally biased region" description="Low complexity" evidence="1">
    <location>
        <begin position="126"/>
        <end position="142"/>
    </location>
</feature>
<feature type="region of interest" description="Disordered" evidence="1">
    <location>
        <begin position="123"/>
        <end position="149"/>
    </location>
</feature>
<dbReference type="GO" id="GO:0070888">
    <property type="term" value="F:E-box binding"/>
    <property type="evidence" value="ECO:0007669"/>
    <property type="project" value="TreeGrafter"/>
</dbReference>
<dbReference type="KEGG" id="lgi:LOTGIDRAFT_159845"/>
<dbReference type="PROSITE" id="PS50888">
    <property type="entry name" value="BHLH"/>
    <property type="match status" value="1"/>
</dbReference>
<dbReference type="GO" id="GO:0046983">
    <property type="term" value="F:protein dimerization activity"/>
    <property type="evidence" value="ECO:0007669"/>
    <property type="project" value="InterPro"/>
</dbReference>
<dbReference type="GO" id="GO:0009653">
    <property type="term" value="P:anatomical structure morphogenesis"/>
    <property type="evidence" value="ECO:0007669"/>
    <property type="project" value="TreeGrafter"/>
</dbReference>
<dbReference type="GO" id="GO:0003700">
    <property type="term" value="F:DNA-binding transcription factor activity"/>
    <property type="evidence" value="ECO:0007669"/>
    <property type="project" value="TreeGrafter"/>
</dbReference>
<dbReference type="GO" id="GO:0005634">
    <property type="term" value="C:nucleus"/>
    <property type="evidence" value="ECO:0007669"/>
    <property type="project" value="TreeGrafter"/>
</dbReference>
<dbReference type="PANTHER" id="PTHR19290:SF147">
    <property type="entry name" value="HELIX-LOOP-HELIX PROTEIN DELILAH"/>
    <property type="match status" value="1"/>
</dbReference>
<evidence type="ECO:0000256" key="1">
    <source>
        <dbReference type="SAM" id="MobiDB-lite"/>
    </source>
</evidence>
<feature type="compositionally biased region" description="Basic and acidic residues" evidence="1">
    <location>
        <begin position="66"/>
        <end position="75"/>
    </location>
</feature>
<sequence>MEATEITTAPDTKRKSGRLSQQEKYNFRTSSLVSRVQSERKRNQPKQPKPKSRPPPLSKYRRKTANHRERERMQDMNDAFEALRKAVPGPGESDPKQTKVTTLKLALDYIAALRNVLGYGCDSSESDTASSSRGSEFSEQSSNADNSQCEQMSCDILNSDGESSSLSMCGVSSSDESSSNNELDFTTPFDLGDDLCIDFDVDVALML</sequence>
<feature type="region of interest" description="Disordered" evidence="1">
    <location>
        <begin position="1"/>
        <end position="98"/>
    </location>
</feature>
<dbReference type="EMBL" id="KB201459">
    <property type="protein sequence ID" value="ESO96435.1"/>
    <property type="molecule type" value="Genomic_DNA"/>
</dbReference>
<dbReference type="Proteomes" id="UP000030746">
    <property type="component" value="Unassembled WGS sequence"/>
</dbReference>
<dbReference type="Pfam" id="PF00010">
    <property type="entry name" value="HLH"/>
    <property type="match status" value="1"/>
</dbReference>
<name>V4ANT9_LOTGI</name>
<dbReference type="InterPro" id="IPR011598">
    <property type="entry name" value="bHLH_dom"/>
</dbReference>
<dbReference type="Gene3D" id="4.10.280.10">
    <property type="entry name" value="Helix-loop-helix DNA-binding domain"/>
    <property type="match status" value="1"/>
</dbReference>
<dbReference type="GeneID" id="20238171"/>
<dbReference type="CDD" id="cd11431">
    <property type="entry name" value="bHLH_TS_taxi_Dei"/>
    <property type="match status" value="1"/>
</dbReference>
<dbReference type="SMART" id="SM00353">
    <property type="entry name" value="HLH"/>
    <property type="match status" value="1"/>
</dbReference>
<dbReference type="HOGENOM" id="CLU_089076_0_0_1"/>
<dbReference type="STRING" id="225164.V4ANT9"/>
<dbReference type="OrthoDB" id="10063280at2759"/>
<dbReference type="PANTHER" id="PTHR19290">
    <property type="entry name" value="BASIC HELIX-LOOP-HELIX PROTEIN NEUROGENIN-RELATED"/>
    <property type="match status" value="1"/>
</dbReference>
<dbReference type="OMA" id="NDEFDGH"/>
<reference evidence="3 4" key="1">
    <citation type="journal article" date="2013" name="Nature">
        <title>Insights into bilaterian evolution from three spiralian genomes.</title>
        <authorList>
            <person name="Simakov O."/>
            <person name="Marletaz F."/>
            <person name="Cho S.J."/>
            <person name="Edsinger-Gonzales E."/>
            <person name="Havlak P."/>
            <person name="Hellsten U."/>
            <person name="Kuo D.H."/>
            <person name="Larsson T."/>
            <person name="Lv J."/>
            <person name="Arendt D."/>
            <person name="Savage R."/>
            <person name="Osoegawa K."/>
            <person name="de Jong P."/>
            <person name="Grimwood J."/>
            <person name="Chapman J.A."/>
            <person name="Shapiro H."/>
            <person name="Aerts A."/>
            <person name="Otillar R.P."/>
            <person name="Terry A.Y."/>
            <person name="Boore J.L."/>
            <person name="Grigoriev I.V."/>
            <person name="Lindberg D.R."/>
            <person name="Seaver E.C."/>
            <person name="Weisblat D.A."/>
            <person name="Putnam N.H."/>
            <person name="Rokhsar D.S."/>
        </authorList>
    </citation>
    <scope>NUCLEOTIDE SEQUENCE [LARGE SCALE GENOMIC DNA]</scope>
</reference>
<feature type="compositionally biased region" description="Polar residues" evidence="1">
    <location>
        <begin position="18"/>
        <end position="36"/>
    </location>
</feature>